<dbReference type="VEuPathDB" id="FungiDB:TRIVIDRAFT_219194"/>
<evidence type="ECO:0000313" key="2">
    <source>
        <dbReference type="Proteomes" id="UP000007115"/>
    </source>
</evidence>
<keyword evidence="2" id="KW-1185">Reference proteome</keyword>
<dbReference type="HOGENOM" id="CLU_990652_0_0_1"/>
<organism evidence="1 2">
    <name type="scientific">Hypocrea virens (strain Gv29-8 / FGSC 10586)</name>
    <name type="common">Gliocladium virens</name>
    <name type="synonym">Trichoderma virens</name>
    <dbReference type="NCBI Taxonomy" id="413071"/>
    <lineage>
        <taxon>Eukaryota</taxon>
        <taxon>Fungi</taxon>
        <taxon>Dikarya</taxon>
        <taxon>Ascomycota</taxon>
        <taxon>Pezizomycotina</taxon>
        <taxon>Sordariomycetes</taxon>
        <taxon>Hypocreomycetidae</taxon>
        <taxon>Hypocreales</taxon>
        <taxon>Hypocreaceae</taxon>
        <taxon>Trichoderma</taxon>
    </lineage>
</organism>
<dbReference type="InParanoid" id="G9MIV4"/>
<dbReference type="EMBL" id="ABDF02000003">
    <property type="protein sequence ID" value="EHK25420.1"/>
    <property type="molecule type" value="Genomic_DNA"/>
</dbReference>
<reference evidence="1 2" key="1">
    <citation type="journal article" date="2011" name="Genome Biol.">
        <title>Comparative genome sequence analysis underscores mycoparasitism as the ancestral life style of Trichoderma.</title>
        <authorList>
            <person name="Kubicek C.P."/>
            <person name="Herrera-Estrella A."/>
            <person name="Seidl-Seiboth V."/>
            <person name="Martinez D.A."/>
            <person name="Druzhinina I.S."/>
            <person name="Thon M."/>
            <person name="Zeilinger S."/>
            <person name="Casas-Flores S."/>
            <person name="Horwitz B.A."/>
            <person name="Mukherjee P.K."/>
            <person name="Mukherjee M."/>
            <person name="Kredics L."/>
            <person name="Alcaraz L.D."/>
            <person name="Aerts A."/>
            <person name="Antal Z."/>
            <person name="Atanasova L."/>
            <person name="Cervantes-Badillo M.G."/>
            <person name="Challacombe J."/>
            <person name="Chertkov O."/>
            <person name="McCluskey K."/>
            <person name="Coulpier F."/>
            <person name="Deshpande N."/>
            <person name="von Doehren H."/>
            <person name="Ebbole D.J."/>
            <person name="Esquivel-Naranjo E.U."/>
            <person name="Fekete E."/>
            <person name="Flipphi M."/>
            <person name="Glaser F."/>
            <person name="Gomez-Rodriguez E.Y."/>
            <person name="Gruber S."/>
            <person name="Han C."/>
            <person name="Henrissat B."/>
            <person name="Hermosa R."/>
            <person name="Hernandez-Onate M."/>
            <person name="Karaffa L."/>
            <person name="Kosti I."/>
            <person name="Le Crom S."/>
            <person name="Lindquist E."/>
            <person name="Lucas S."/>
            <person name="Luebeck M."/>
            <person name="Luebeck P.S."/>
            <person name="Margeot A."/>
            <person name="Metz B."/>
            <person name="Misra M."/>
            <person name="Nevalainen H."/>
            <person name="Omann M."/>
            <person name="Packer N."/>
            <person name="Perrone G."/>
            <person name="Uresti-Rivera E.E."/>
            <person name="Salamov A."/>
            <person name="Schmoll M."/>
            <person name="Seiboth B."/>
            <person name="Shapiro H."/>
            <person name="Sukno S."/>
            <person name="Tamayo-Ramos J.A."/>
            <person name="Tisch D."/>
            <person name="Wiest A."/>
            <person name="Wilkinson H.H."/>
            <person name="Zhang M."/>
            <person name="Coutinho P.M."/>
            <person name="Kenerley C.M."/>
            <person name="Monte E."/>
            <person name="Baker S.E."/>
            <person name="Grigoriev I.V."/>
        </authorList>
    </citation>
    <scope>NUCLEOTIDE SEQUENCE [LARGE SCALE GENOMIC DNA]</scope>
    <source>
        <strain evidence="2">Gv29-8 / FGSC 10586</strain>
    </source>
</reference>
<dbReference type="RefSeq" id="XP_013959628.1">
    <property type="nucleotide sequence ID" value="XM_014104153.1"/>
</dbReference>
<evidence type="ECO:0000313" key="1">
    <source>
        <dbReference type="EMBL" id="EHK25420.1"/>
    </source>
</evidence>
<dbReference type="GeneID" id="25791395"/>
<accession>G9MIV4</accession>
<name>G9MIV4_HYPVG</name>
<gene>
    <name evidence="1" type="ORF">TRIVIDRAFT_219194</name>
</gene>
<protein>
    <submittedName>
        <fullName evidence="1">Uncharacterized protein</fullName>
    </submittedName>
</protein>
<sequence>MASTFNIFPLYPSAEPQAFMIQIMTQTDMRVYWVREASQTASWLKDTKIYVRNVNGTSLRTCIGPPPMNSPTGFNRRPAQKLPLEFSCSFDRAVPTLVTATQWVHWLRSQNPILIRTLELAVRYICERKERFVIYCDTLWIQQKLFATLAPDTIMMGHATSIIAKSVLTKIKLDGEGVQDGFGGILEKNTTVKNWVPFLELFGQHLQDQFSSYLTNIYRVRRIVTFLVKKEVVANIVKEMMEEETLADTTSVANAIDIADELDELAINVEEVTMDHQGVYC</sequence>
<dbReference type="STRING" id="413071.G9MIV4"/>
<comment type="caution">
    <text evidence="1">The sequence shown here is derived from an EMBL/GenBank/DDBJ whole genome shotgun (WGS) entry which is preliminary data.</text>
</comment>
<dbReference type="Proteomes" id="UP000007115">
    <property type="component" value="Unassembled WGS sequence"/>
</dbReference>
<proteinExistence type="predicted"/>
<dbReference type="AlphaFoldDB" id="G9MIV4"/>